<keyword evidence="4 6" id="KW-1133">Transmembrane helix</keyword>
<evidence type="ECO:0000256" key="6">
    <source>
        <dbReference type="SAM" id="Phobius"/>
    </source>
</evidence>
<dbReference type="GO" id="GO:0005886">
    <property type="term" value="C:plasma membrane"/>
    <property type="evidence" value="ECO:0007669"/>
    <property type="project" value="UniProtKB-SubCell"/>
</dbReference>
<feature type="transmembrane region" description="Helical" evidence="6">
    <location>
        <begin position="7"/>
        <end position="27"/>
    </location>
</feature>
<feature type="transmembrane region" description="Helical" evidence="6">
    <location>
        <begin position="39"/>
        <end position="59"/>
    </location>
</feature>
<evidence type="ECO:0000256" key="4">
    <source>
        <dbReference type="ARBA" id="ARBA00022989"/>
    </source>
</evidence>
<dbReference type="GeneID" id="113466866"/>
<dbReference type="GO" id="GO:0050909">
    <property type="term" value="P:sensory perception of taste"/>
    <property type="evidence" value="ECO:0007669"/>
    <property type="project" value="InterPro"/>
</dbReference>
<evidence type="ECO:0000256" key="1">
    <source>
        <dbReference type="ARBA" id="ARBA00004651"/>
    </source>
</evidence>
<dbReference type="AlphaFoldDB" id="A0A3Q0IVM8"/>
<dbReference type="KEGG" id="dci:113466866"/>
<dbReference type="InterPro" id="IPR013604">
    <property type="entry name" value="7TM_chemorcpt"/>
</dbReference>
<protein>
    <submittedName>
        <fullName evidence="8">Uncharacterized protein LOC113466866</fullName>
    </submittedName>
</protein>
<proteinExistence type="predicted"/>
<organism evidence="7 8">
    <name type="scientific">Diaphorina citri</name>
    <name type="common">Asian citrus psyllid</name>
    <dbReference type="NCBI Taxonomy" id="121845"/>
    <lineage>
        <taxon>Eukaryota</taxon>
        <taxon>Metazoa</taxon>
        <taxon>Ecdysozoa</taxon>
        <taxon>Arthropoda</taxon>
        <taxon>Hexapoda</taxon>
        <taxon>Insecta</taxon>
        <taxon>Pterygota</taxon>
        <taxon>Neoptera</taxon>
        <taxon>Paraneoptera</taxon>
        <taxon>Hemiptera</taxon>
        <taxon>Sternorrhyncha</taxon>
        <taxon>Psylloidea</taxon>
        <taxon>Psyllidae</taxon>
        <taxon>Diaphorininae</taxon>
        <taxon>Diaphorina</taxon>
    </lineage>
</organism>
<name>A0A3Q0IVM8_DIACI</name>
<keyword evidence="5 6" id="KW-0472">Membrane</keyword>
<evidence type="ECO:0000256" key="2">
    <source>
        <dbReference type="ARBA" id="ARBA00022475"/>
    </source>
</evidence>
<evidence type="ECO:0000313" key="8">
    <source>
        <dbReference type="RefSeq" id="XP_026678430.1"/>
    </source>
</evidence>
<dbReference type="RefSeq" id="XP_026678430.1">
    <property type="nucleotide sequence ID" value="XM_026822629.1"/>
</dbReference>
<evidence type="ECO:0000313" key="7">
    <source>
        <dbReference type="Proteomes" id="UP000079169"/>
    </source>
</evidence>
<keyword evidence="2" id="KW-1003">Cell membrane</keyword>
<evidence type="ECO:0000256" key="5">
    <source>
        <dbReference type="ARBA" id="ARBA00023136"/>
    </source>
</evidence>
<accession>A0A3Q0IVM8</accession>
<keyword evidence="7" id="KW-1185">Reference proteome</keyword>
<keyword evidence="3 6" id="KW-0812">Transmembrane</keyword>
<dbReference type="Pfam" id="PF08395">
    <property type="entry name" value="7tm_7"/>
    <property type="match status" value="1"/>
</dbReference>
<sequence length="142" mass="16516">MFSSGMMCSVVDFVFFPYLYIYASSYFLRLIDDSYTDNVMALVTASCVFMKLATIFPLFHACETLYQQKHKIKDRLHELLTITEQESQLHTQVYFLSLRYVHLNNNMSAAGVLDLTYKQLLSILTSAIAFFVLQIQFIIQEH</sequence>
<dbReference type="PaxDb" id="121845-A0A3Q0IVM8"/>
<comment type="subcellular location">
    <subcellularLocation>
        <location evidence="1">Cell membrane</location>
        <topology evidence="1">Multi-pass membrane protein</topology>
    </subcellularLocation>
</comment>
<gene>
    <name evidence="8" type="primary">LOC113466866</name>
</gene>
<reference evidence="8" key="1">
    <citation type="submission" date="2025-08" db="UniProtKB">
        <authorList>
            <consortium name="RefSeq"/>
        </authorList>
    </citation>
    <scope>IDENTIFICATION</scope>
</reference>
<evidence type="ECO:0000256" key="3">
    <source>
        <dbReference type="ARBA" id="ARBA00022692"/>
    </source>
</evidence>
<dbReference type="Proteomes" id="UP000079169">
    <property type="component" value="Unplaced"/>
</dbReference>
<feature type="transmembrane region" description="Helical" evidence="6">
    <location>
        <begin position="120"/>
        <end position="139"/>
    </location>
</feature>